<dbReference type="RefSeq" id="XP_066924114.1">
    <property type="nucleotide sequence ID" value="XM_067068013.1"/>
</dbReference>
<protein>
    <recommendedName>
        <fullName evidence="7">MBD domain-containing protein</fullName>
    </recommendedName>
</protein>
<dbReference type="GO" id="GO:0008327">
    <property type="term" value="F:methyl-CpG binding"/>
    <property type="evidence" value="ECO:0007669"/>
    <property type="project" value="TreeGrafter"/>
</dbReference>
<evidence type="ECO:0000256" key="3">
    <source>
        <dbReference type="ARBA" id="ARBA00023125"/>
    </source>
</evidence>
<keyword evidence="9" id="KW-1185">Reference proteome</keyword>
<dbReference type="Gene3D" id="3.30.890.10">
    <property type="entry name" value="Methyl-cpg-binding Protein 2, Chain A"/>
    <property type="match status" value="1"/>
</dbReference>
<dbReference type="InterPro" id="IPR016177">
    <property type="entry name" value="DNA-bd_dom_sf"/>
</dbReference>
<evidence type="ECO:0000256" key="1">
    <source>
        <dbReference type="ARBA" id="ARBA00004123"/>
    </source>
</evidence>
<dbReference type="PANTHER" id="PTHR12396:SF0">
    <property type="entry name" value="METHYL-CPG BINDING DOMAIN PROTEIN-LIKE, ISOFORM C"/>
    <property type="match status" value="1"/>
</dbReference>
<dbReference type="CDD" id="cd00122">
    <property type="entry name" value="MBD"/>
    <property type="match status" value="1"/>
</dbReference>
<sequence>MDKIRTKATGLPDGWVKEVVVRKNGASAGKSDVYYYSPEGRKCRSKPQMMQYLPDNFDIDNFDFRGSSNTDRLLKKRNKRKNGFNFGKEFNIPGSSSKPTRQTKKSRENIPISVLHTVNVENDRRKREVKRVPRMEMESKRRRAEALTQRHSKPKQLFWQSRLQHLNTRNKLTEKPTEPAKLDNVMKNLLPGSNNQSLLNSLWYSLFLNNKVSGQHASLNALRKHPTALVNPDQPFAAPFNVNEELLREQERSVEMARRKLCEAQELLKALQDEDMEFDDLDDL</sequence>
<evidence type="ECO:0000313" key="8">
    <source>
        <dbReference type="EnsemblMetazoa" id="CLYHEMP021166.1"/>
    </source>
</evidence>
<dbReference type="PANTHER" id="PTHR12396">
    <property type="entry name" value="METHYL-CPG BINDING PROTEIN, MBD"/>
    <property type="match status" value="1"/>
</dbReference>
<dbReference type="AlphaFoldDB" id="A0A7M5XFE6"/>
<dbReference type="GO" id="GO:0006346">
    <property type="term" value="P:DNA methylation-dependent constitutive heterochromatin formation"/>
    <property type="evidence" value="ECO:0007669"/>
    <property type="project" value="TreeGrafter"/>
</dbReference>
<dbReference type="SUPFAM" id="SSF54171">
    <property type="entry name" value="DNA-binding domain"/>
    <property type="match status" value="1"/>
</dbReference>
<name>A0A7M5XFE6_9CNID</name>
<evidence type="ECO:0000313" key="9">
    <source>
        <dbReference type="Proteomes" id="UP000594262"/>
    </source>
</evidence>
<evidence type="ECO:0000259" key="7">
    <source>
        <dbReference type="PROSITE" id="PS50982"/>
    </source>
</evidence>
<dbReference type="SMART" id="SM00391">
    <property type="entry name" value="MBD"/>
    <property type="match status" value="1"/>
</dbReference>
<dbReference type="GeneID" id="136811411"/>
<evidence type="ECO:0000256" key="5">
    <source>
        <dbReference type="ARBA" id="ARBA00023242"/>
    </source>
</evidence>
<keyword evidence="4" id="KW-0804">Transcription</keyword>
<dbReference type="PROSITE" id="PS50982">
    <property type="entry name" value="MBD"/>
    <property type="match status" value="1"/>
</dbReference>
<dbReference type="InterPro" id="IPR025884">
    <property type="entry name" value="MeCpG-bd_2/3_C_dom"/>
</dbReference>
<proteinExistence type="predicted"/>
<dbReference type="EnsemblMetazoa" id="CLYHEMT021166.1">
    <property type="protein sequence ID" value="CLYHEMP021166.1"/>
    <property type="gene ID" value="CLYHEMG021166"/>
</dbReference>
<keyword evidence="2" id="KW-0805">Transcription regulation</keyword>
<keyword evidence="5" id="KW-0539">Nucleus</keyword>
<evidence type="ECO:0000256" key="6">
    <source>
        <dbReference type="SAM" id="MobiDB-lite"/>
    </source>
</evidence>
<evidence type="ECO:0000256" key="4">
    <source>
        <dbReference type="ARBA" id="ARBA00023163"/>
    </source>
</evidence>
<organism evidence="8 9">
    <name type="scientific">Clytia hemisphaerica</name>
    <dbReference type="NCBI Taxonomy" id="252671"/>
    <lineage>
        <taxon>Eukaryota</taxon>
        <taxon>Metazoa</taxon>
        <taxon>Cnidaria</taxon>
        <taxon>Hydrozoa</taxon>
        <taxon>Hydroidolina</taxon>
        <taxon>Leptothecata</taxon>
        <taxon>Obeliida</taxon>
        <taxon>Clytiidae</taxon>
        <taxon>Clytia</taxon>
    </lineage>
</organism>
<dbReference type="InterPro" id="IPR001739">
    <property type="entry name" value="Methyl_CpG_DNA-bd"/>
</dbReference>
<dbReference type="Pfam" id="PF01429">
    <property type="entry name" value="MBD"/>
    <property type="match status" value="1"/>
</dbReference>
<comment type="subcellular location">
    <subcellularLocation>
        <location evidence="1">Nucleus</location>
    </subcellularLocation>
</comment>
<feature type="domain" description="MBD" evidence="7">
    <location>
        <begin position="1"/>
        <end position="69"/>
    </location>
</feature>
<dbReference type="Pfam" id="PF14048">
    <property type="entry name" value="MBD_C"/>
    <property type="match status" value="1"/>
</dbReference>
<accession>A0A7M5XFE6</accession>
<reference evidence="8" key="1">
    <citation type="submission" date="2021-01" db="UniProtKB">
        <authorList>
            <consortium name="EnsemblMetazoa"/>
        </authorList>
    </citation>
    <scope>IDENTIFICATION</scope>
</reference>
<dbReference type="GO" id="GO:0000122">
    <property type="term" value="P:negative regulation of transcription by RNA polymerase II"/>
    <property type="evidence" value="ECO:0007669"/>
    <property type="project" value="TreeGrafter"/>
</dbReference>
<feature type="region of interest" description="Disordered" evidence="6">
    <location>
        <begin position="79"/>
        <end position="108"/>
    </location>
</feature>
<dbReference type="Proteomes" id="UP000594262">
    <property type="component" value="Unplaced"/>
</dbReference>
<keyword evidence="3" id="KW-0238">DNA-binding</keyword>
<dbReference type="GO" id="GO:0005654">
    <property type="term" value="C:nucleoplasm"/>
    <property type="evidence" value="ECO:0007669"/>
    <property type="project" value="UniProtKB-ARBA"/>
</dbReference>
<dbReference type="OrthoDB" id="10072024at2759"/>
<evidence type="ECO:0000256" key="2">
    <source>
        <dbReference type="ARBA" id="ARBA00023015"/>
    </source>
</evidence>